<dbReference type="eggNOG" id="KOG0813">
    <property type="taxonomic scope" value="Eukaryota"/>
</dbReference>
<evidence type="ECO:0000256" key="9">
    <source>
        <dbReference type="ARBA" id="ARBA00031044"/>
    </source>
</evidence>
<dbReference type="HAMAP" id="MF_01374">
    <property type="entry name" value="Glyoxalase_2"/>
    <property type="match status" value="1"/>
</dbReference>
<dbReference type="STRING" id="595528.A0A0D2VP83"/>
<reference evidence="14" key="1">
    <citation type="submission" date="2011-02" db="EMBL/GenBank/DDBJ databases">
        <title>The Genome Sequence of Capsaspora owczarzaki ATCC 30864.</title>
        <authorList>
            <person name="Russ C."/>
            <person name="Cuomo C."/>
            <person name="Burger G."/>
            <person name="Gray M.W."/>
            <person name="Holland P.W.H."/>
            <person name="King N."/>
            <person name="Lang F.B.F."/>
            <person name="Roger A.J."/>
            <person name="Ruiz-Trillo I."/>
            <person name="Young S.K."/>
            <person name="Zeng Q."/>
            <person name="Gargeya S."/>
            <person name="Alvarado L."/>
            <person name="Berlin A."/>
            <person name="Chapman S.B."/>
            <person name="Chen Z."/>
            <person name="Freedman E."/>
            <person name="Gellesch M."/>
            <person name="Goldberg J."/>
            <person name="Griggs A."/>
            <person name="Gujja S."/>
            <person name="Heilman E."/>
            <person name="Heiman D."/>
            <person name="Howarth C."/>
            <person name="Mehta T."/>
            <person name="Neiman D."/>
            <person name="Pearson M."/>
            <person name="Roberts A."/>
            <person name="Saif S."/>
            <person name="Shea T."/>
            <person name="Shenoy N."/>
            <person name="Sisk P."/>
            <person name="Stolte C."/>
            <person name="Sykes S."/>
            <person name="White J."/>
            <person name="Yandava C."/>
            <person name="Haas B."/>
            <person name="Nusbaum C."/>
            <person name="Birren B."/>
        </authorList>
    </citation>
    <scope>NUCLEOTIDE SEQUENCE</scope>
    <source>
        <strain evidence="14">ATCC 30864</strain>
    </source>
</reference>
<keyword evidence="8" id="KW-0862">Zinc</keyword>
<evidence type="ECO:0000313" key="14">
    <source>
        <dbReference type="Proteomes" id="UP000008743"/>
    </source>
</evidence>
<dbReference type="NCBIfam" id="TIGR03413">
    <property type="entry name" value="GSH_gloB"/>
    <property type="match status" value="1"/>
</dbReference>
<dbReference type="AlphaFoldDB" id="A0A0D2VP83"/>
<accession>A0A0D2VP83</accession>
<comment type="pathway">
    <text evidence="3">Secondary metabolite metabolism; methylglyoxal degradation; (R)-lactate from methylglyoxal: step 2/2.</text>
</comment>
<gene>
    <name evidence="13" type="ORF">CAOG_003238</name>
</gene>
<evidence type="ECO:0000256" key="3">
    <source>
        <dbReference type="ARBA" id="ARBA00004963"/>
    </source>
</evidence>
<dbReference type="FunCoup" id="A0A0D2VP83">
    <property type="interactions" value="87"/>
</dbReference>
<dbReference type="GO" id="GO:0046872">
    <property type="term" value="F:metal ion binding"/>
    <property type="evidence" value="ECO:0007669"/>
    <property type="project" value="UniProtKB-KW"/>
</dbReference>
<name>A0A0D2VP83_CAPO3</name>
<dbReference type="EMBL" id="KE346363">
    <property type="protein sequence ID" value="KJE92227.1"/>
    <property type="molecule type" value="Genomic_DNA"/>
</dbReference>
<dbReference type="PANTHER" id="PTHR11935">
    <property type="entry name" value="BETA LACTAMASE DOMAIN"/>
    <property type="match status" value="1"/>
</dbReference>
<dbReference type="SUPFAM" id="SSF56281">
    <property type="entry name" value="Metallo-hydrolase/oxidoreductase"/>
    <property type="match status" value="1"/>
</dbReference>
<evidence type="ECO:0000256" key="6">
    <source>
        <dbReference type="ARBA" id="ARBA00022723"/>
    </source>
</evidence>
<dbReference type="InterPro" id="IPR032282">
    <property type="entry name" value="HAGH_C"/>
</dbReference>
<protein>
    <recommendedName>
        <fullName evidence="5">hydroxyacylglutathione hydrolase</fullName>
        <ecNumber evidence="5">3.1.2.6</ecNumber>
    </recommendedName>
    <alternativeName>
        <fullName evidence="9">Glyoxalase II</fullName>
    </alternativeName>
</protein>
<sequence length="389" mass="41617">MLVSRIASACPSRIAAFVTLVAALAPTFSSPVRTLTAHSSHPLCFAQAQHHLQARSFHPSSAASPPATTPGSSSSSTAAARLPSHSHQTQSSHFANTMQIHTVPILEDNYSYIIVDPSSHAVAVVDPAEPEKVIHALKQLPKSDALNLVAVINTHHHWDHAGENVKFLELAATELNAQGVNVYGGDDRVPKLTHKVTHGETFTLGSIKFTALATPCHTTGSISFRAQSPDGAVDRVVSDESHKPGKWSYVETDVVFTGDTLFVAGCGKFFEGSAANMHHSLIDVLGALPETTRVYCGHEYTVSNLYFAQSVDGANSEVTRALTDAQALRAKGLPTVPSSIGRELAINPFMRVRDPAFCEARAKLAGVASDAITIMGELREAKNRFKRST</sequence>
<evidence type="ECO:0000256" key="8">
    <source>
        <dbReference type="ARBA" id="ARBA00022833"/>
    </source>
</evidence>
<keyword evidence="11" id="KW-0732">Signal</keyword>
<evidence type="ECO:0000256" key="2">
    <source>
        <dbReference type="ARBA" id="ARBA00001947"/>
    </source>
</evidence>
<dbReference type="PhylomeDB" id="A0A0D2VP83"/>
<evidence type="ECO:0000313" key="13">
    <source>
        <dbReference type="EMBL" id="KJE92227.1"/>
    </source>
</evidence>
<keyword evidence="14" id="KW-1185">Reference proteome</keyword>
<organism evidence="13 14">
    <name type="scientific">Capsaspora owczarzaki (strain ATCC 30864)</name>
    <dbReference type="NCBI Taxonomy" id="595528"/>
    <lineage>
        <taxon>Eukaryota</taxon>
        <taxon>Filasterea</taxon>
        <taxon>Capsaspora</taxon>
    </lineage>
</organism>
<evidence type="ECO:0000256" key="1">
    <source>
        <dbReference type="ARBA" id="ARBA00001623"/>
    </source>
</evidence>
<evidence type="ECO:0000256" key="4">
    <source>
        <dbReference type="ARBA" id="ARBA00006759"/>
    </source>
</evidence>
<dbReference type="EC" id="3.1.2.6" evidence="5"/>
<dbReference type="GO" id="GO:0019243">
    <property type="term" value="P:methylglyoxal catabolic process to D-lactate via S-lactoyl-glutathione"/>
    <property type="evidence" value="ECO:0007669"/>
    <property type="project" value="InterPro"/>
</dbReference>
<keyword evidence="6" id="KW-0479">Metal-binding</keyword>
<feature type="chain" id="PRO_5002253764" description="hydroxyacylglutathione hydrolase" evidence="11">
    <location>
        <begin position="30"/>
        <end position="389"/>
    </location>
</feature>
<dbReference type="Proteomes" id="UP000008743">
    <property type="component" value="Unassembled WGS sequence"/>
</dbReference>
<feature type="signal peptide" evidence="11">
    <location>
        <begin position="1"/>
        <end position="29"/>
    </location>
</feature>
<evidence type="ECO:0000256" key="5">
    <source>
        <dbReference type="ARBA" id="ARBA00011917"/>
    </source>
</evidence>
<feature type="region of interest" description="Disordered" evidence="10">
    <location>
        <begin position="55"/>
        <end position="94"/>
    </location>
</feature>
<dbReference type="InterPro" id="IPR001279">
    <property type="entry name" value="Metallo-B-lactamas"/>
</dbReference>
<dbReference type="InterPro" id="IPR017782">
    <property type="entry name" value="Hydroxyacylglutathione_Hdrlase"/>
</dbReference>
<feature type="domain" description="Metallo-beta-lactamase" evidence="12">
    <location>
        <begin position="108"/>
        <end position="298"/>
    </location>
</feature>
<dbReference type="GO" id="GO:0004416">
    <property type="term" value="F:hydroxyacylglutathione hydrolase activity"/>
    <property type="evidence" value="ECO:0007669"/>
    <property type="project" value="UniProtKB-EC"/>
</dbReference>
<dbReference type="Pfam" id="PF00753">
    <property type="entry name" value="Lactamase_B"/>
    <property type="match status" value="1"/>
</dbReference>
<dbReference type="CDD" id="cd07723">
    <property type="entry name" value="hydroxyacylglutathione_hydrolase_MBL-fold"/>
    <property type="match status" value="1"/>
</dbReference>
<comment type="catalytic activity">
    <reaction evidence="1">
        <text>an S-(2-hydroxyacyl)glutathione + H2O = a 2-hydroxy carboxylate + glutathione + H(+)</text>
        <dbReference type="Rhea" id="RHEA:21864"/>
        <dbReference type="ChEBI" id="CHEBI:15377"/>
        <dbReference type="ChEBI" id="CHEBI:15378"/>
        <dbReference type="ChEBI" id="CHEBI:57925"/>
        <dbReference type="ChEBI" id="CHEBI:58896"/>
        <dbReference type="ChEBI" id="CHEBI:71261"/>
        <dbReference type="EC" id="3.1.2.6"/>
    </reaction>
</comment>
<evidence type="ECO:0000259" key="12">
    <source>
        <dbReference type="SMART" id="SM00849"/>
    </source>
</evidence>
<dbReference type="Gene3D" id="3.60.15.10">
    <property type="entry name" value="Ribonuclease Z/Hydroxyacylglutathione hydrolase-like"/>
    <property type="match status" value="1"/>
</dbReference>
<dbReference type="SMART" id="SM00849">
    <property type="entry name" value="Lactamase_B"/>
    <property type="match status" value="1"/>
</dbReference>
<dbReference type="InterPro" id="IPR036866">
    <property type="entry name" value="RibonucZ/Hydroxyglut_hydro"/>
</dbReference>
<comment type="cofactor">
    <cofactor evidence="2">
        <name>Zn(2+)</name>
        <dbReference type="ChEBI" id="CHEBI:29105"/>
    </cofactor>
</comment>
<feature type="compositionally biased region" description="Polar residues" evidence="10">
    <location>
        <begin position="85"/>
        <end position="94"/>
    </location>
</feature>
<evidence type="ECO:0000256" key="11">
    <source>
        <dbReference type="SAM" id="SignalP"/>
    </source>
</evidence>
<dbReference type="InterPro" id="IPR035680">
    <property type="entry name" value="Clx_II_MBL"/>
</dbReference>
<dbReference type="InParanoid" id="A0A0D2VP83"/>
<dbReference type="Pfam" id="PF16123">
    <property type="entry name" value="HAGH_C"/>
    <property type="match status" value="1"/>
</dbReference>
<keyword evidence="7 13" id="KW-0378">Hydrolase</keyword>
<evidence type="ECO:0000256" key="7">
    <source>
        <dbReference type="ARBA" id="ARBA00022801"/>
    </source>
</evidence>
<evidence type="ECO:0000256" key="10">
    <source>
        <dbReference type="SAM" id="MobiDB-lite"/>
    </source>
</evidence>
<dbReference type="OrthoDB" id="515692at2759"/>
<feature type="compositionally biased region" description="Low complexity" evidence="10">
    <location>
        <begin position="59"/>
        <end position="80"/>
    </location>
</feature>
<comment type="similarity">
    <text evidence="4">Belongs to the metallo-beta-lactamase superfamily. Glyoxalase II family.</text>
</comment>
<dbReference type="PANTHER" id="PTHR11935:SF94">
    <property type="entry name" value="TENZING NORGAY, ISOFORM C"/>
    <property type="match status" value="1"/>
</dbReference>
<proteinExistence type="inferred from homology"/>